<evidence type="ECO:0000313" key="4">
    <source>
        <dbReference type="Proteomes" id="UP000222542"/>
    </source>
</evidence>
<dbReference type="STRING" id="4072.A0A1U8HH52"/>
<dbReference type="OrthoDB" id="5314306at2759"/>
<feature type="region of interest" description="Disordered" evidence="1">
    <location>
        <begin position="255"/>
        <end position="274"/>
    </location>
</feature>
<reference evidence="3 4" key="1">
    <citation type="journal article" date="2014" name="Nat. Genet.">
        <title>Genome sequence of the hot pepper provides insights into the evolution of pungency in Capsicum species.</title>
        <authorList>
            <person name="Kim S."/>
            <person name="Park M."/>
            <person name="Yeom S.I."/>
            <person name="Kim Y.M."/>
            <person name="Lee J.M."/>
            <person name="Lee H.A."/>
            <person name="Seo E."/>
            <person name="Choi J."/>
            <person name="Cheong K."/>
            <person name="Kim K.T."/>
            <person name="Jung K."/>
            <person name="Lee G.W."/>
            <person name="Oh S.K."/>
            <person name="Bae C."/>
            <person name="Kim S.B."/>
            <person name="Lee H.Y."/>
            <person name="Kim S.Y."/>
            <person name="Kim M.S."/>
            <person name="Kang B.C."/>
            <person name="Jo Y.D."/>
            <person name="Yang H.B."/>
            <person name="Jeong H.J."/>
            <person name="Kang W.H."/>
            <person name="Kwon J.K."/>
            <person name="Shin C."/>
            <person name="Lim J.Y."/>
            <person name="Park J.H."/>
            <person name="Huh J.H."/>
            <person name="Kim J.S."/>
            <person name="Kim B.D."/>
            <person name="Cohen O."/>
            <person name="Paran I."/>
            <person name="Suh M.C."/>
            <person name="Lee S.B."/>
            <person name="Kim Y.K."/>
            <person name="Shin Y."/>
            <person name="Noh S.J."/>
            <person name="Park J."/>
            <person name="Seo Y.S."/>
            <person name="Kwon S.Y."/>
            <person name="Kim H.A."/>
            <person name="Park J.M."/>
            <person name="Kim H.J."/>
            <person name="Choi S.B."/>
            <person name="Bosland P.W."/>
            <person name="Reeves G."/>
            <person name="Jo S.H."/>
            <person name="Lee B.W."/>
            <person name="Cho H.T."/>
            <person name="Choi H.S."/>
            <person name="Lee M.S."/>
            <person name="Yu Y."/>
            <person name="Do Choi Y."/>
            <person name="Park B.S."/>
            <person name="van Deynze A."/>
            <person name="Ashrafi H."/>
            <person name="Hill T."/>
            <person name="Kim W.T."/>
            <person name="Pai H.S."/>
            <person name="Ahn H.K."/>
            <person name="Yeam I."/>
            <person name="Giovannoni J.J."/>
            <person name="Rose J.K."/>
            <person name="Sorensen I."/>
            <person name="Lee S.J."/>
            <person name="Kim R.W."/>
            <person name="Choi I.Y."/>
            <person name="Choi B.S."/>
            <person name="Lim J.S."/>
            <person name="Lee Y.H."/>
            <person name="Choi D."/>
        </authorList>
    </citation>
    <scope>NUCLEOTIDE SEQUENCE [LARGE SCALE GENOMIC DNA]</scope>
    <source>
        <strain evidence="4">cv. CM334</strain>
    </source>
</reference>
<protein>
    <recommendedName>
        <fullName evidence="2">F-box domain-containing protein</fullName>
    </recommendedName>
</protein>
<accession>A0A1U8HH52</accession>
<comment type="caution">
    <text evidence="3">The sequence shown here is derived from an EMBL/GenBank/DDBJ whole genome shotgun (WGS) entry which is preliminary data.</text>
</comment>
<dbReference type="NCBIfam" id="TIGR01640">
    <property type="entry name" value="F_box_assoc_1"/>
    <property type="match status" value="1"/>
</dbReference>
<evidence type="ECO:0000256" key="1">
    <source>
        <dbReference type="SAM" id="MobiDB-lite"/>
    </source>
</evidence>
<reference evidence="3 4" key="2">
    <citation type="journal article" date="2017" name="Genome Biol.">
        <title>New reference genome sequences of hot pepper reveal the massive evolution of plant disease-resistance genes by retroduplication.</title>
        <authorList>
            <person name="Kim S."/>
            <person name="Park J."/>
            <person name="Yeom S.I."/>
            <person name="Kim Y.M."/>
            <person name="Seo E."/>
            <person name="Kim K.T."/>
            <person name="Kim M.S."/>
            <person name="Lee J.M."/>
            <person name="Cheong K."/>
            <person name="Shin H.S."/>
            <person name="Kim S.B."/>
            <person name="Han K."/>
            <person name="Lee J."/>
            <person name="Park M."/>
            <person name="Lee H.A."/>
            <person name="Lee H.Y."/>
            <person name="Lee Y."/>
            <person name="Oh S."/>
            <person name="Lee J.H."/>
            <person name="Choi E."/>
            <person name="Choi E."/>
            <person name="Lee S.E."/>
            <person name="Jeon J."/>
            <person name="Kim H."/>
            <person name="Choi G."/>
            <person name="Song H."/>
            <person name="Lee J."/>
            <person name="Lee S.C."/>
            <person name="Kwon J.K."/>
            <person name="Lee H.Y."/>
            <person name="Koo N."/>
            <person name="Hong Y."/>
            <person name="Kim R.W."/>
            <person name="Kang W.H."/>
            <person name="Huh J.H."/>
            <person name="Kang B.C."/>
            <person name="Yang T.J."/>
            <person name="Lee Y.H."/>
            <person name="Bennetzen J.L."/>
            <person name="Choi D."/>
        </authorList>
    </citation>
    <scope>NUCLEOTIDE SEQUENCE [LARGE SCALE GENOMIC DNA]</scope>
    <source>
        <strain evidence="4">cv. CM334</strain>
    </source>
</reference>
<accession>A0A2G2Z2M9</accession>
<dbReference type="InterPro" id="IPR006527">
    <property type="entry name" value="F-box-assoc_dom_typ1"/>
</dbReference>
<evidence type="ECO:0000259" key="2">
    <source>
        <dbReference type="PROSITE" id="PS50181"/>
    </source>
</evidence>
<dbReference type="SMART" id="SM00256">
    <property type="entry name" value="FBOX"/>
    <property type="match status" value="1"/>
</dbReference>
<dbReference type="EMBL" id="AYRZ02000007">
    <property type="protein sequence ID" value="PHT76267.1"/>
    <property type="molecule type" value="Genomic_DNA"/>
</dbReference>
<dbReference type="InterPro" id="IPR017451">
    <property type="entry name" value="F-box-assoc_interact_dom"/>
</dbReference>
<evidence type="ECO:0000313" key="3">
    <source>
        <dbReference type="EMBL" id="PHT76267.1"/>
    </source>
</evidence>
<dbReference type="SUPFAM" id="SSF81383">
    <property type="entry name" value="F-box domain"/>
    <property type="match status" value="1"/>
</dbReference>
<dbReference type="Pfam" id="PF07734">
    <property type="entry name" value="FBA_1"/>
    <property type="match status" value="1"/>
</dbReference>
<dbReference type="Gramene" id="PHT76267">
    <property type="protein sequence ID" value="PHT76267"/>
    <property type="gene ID" value="T459_19789"/>
</dbReference>
<dbReference type="PANTHER" id="PTHR31672">
    <property type="entry name" value="BNACNNG10540D PROTEIN"/>
    <property type="match status" value="1"/>
</dbReference>
<dbReference type="OMA" id="FIVAFHV"/>
<dbReference type="CDD" id="cd22157">
    <property type="entry name" value="F-box_AtFBW1-like"/>
    <property type="match status" value="1"/>
</dbReference>
<dbReference type="Proteomes" id="UP000222542">
    <property type="component" value="Unassembled WGS sequence"/>
</dbReference>
<dbReference type="SMR" id="A0A1U8HH52"/>
<dbReference type="InterPro" id="IPR036047">
    <property type="entry name" value="F-box-like_dom_sf"/>
</dbReference>
<name>A0A1U8HH52_CAPAN</name>
<dbReference type="PANTHER" id="PTHR31672:SF10">
    <property type="entry name" value="F-BOX DOMAIN-CONTAINING PROTEIN"/>
    <property type="match status" value="1"/>
</dbReference>
<dbReference type="Pfam" id="PF00646">
    <property type="entry name" value="F-box"/>
    <property type="match status" value="1"/>
</dbReference>
<feature type="compositionally biased region" description="Low complexity" evidence="1">
    <location>
        <begin position="263"/>
        <end position="273"/>
    </location>
</feature>
<feature type="domain" description="F-box" evidence="2">
    <location>
        <begin position="1"/>
        <end position="49"/>
    </location>
</feature>
<keyword evidence="4" id="KW-1185">Reference proteome</keyword>
<dbReference type="Gene3D" id="1.20.1280.50">
    <property type="match status" value="1"/>
</dbReference>
<sequence length="446" mass="50564">MSDYLPKDILVEILSKLPIKTLVQCTTISKSWYSLITNPNFISIHYNTHSIKSHRRPLLFLRHYNMFDKVERYALHFDNDDEEEEEEGDVVDSFEEYLELECPKTSCNEYLRIVGCCNGLICLSDDYDKYTEAVVLWNPVIRSHLELPRPNLGYNGRGSCVYGFGYDGFKCDYKVVRVVYNSTATEDYKLEIPPSVEFLDKLRAVKFLVPPGVEVYSLSSGAWRTVSDVCGNYMLHQNHSVSTFVNGGVHWIASNSSDDDDGSSSSSSRSSGNGKDDSFIIAFDVGTEKFSEIRLPDSVAERSVMKLDVMVKGALLALIEYEKFWQSDYCWIWVMKEYGVVKSWSRLHSIDLRGGFRNVVGFRTHGELLISARMVGMVSYNPKKRSISYLGIHGTNRSFHGEPFFESLALVGREDKFVQQENSTSNVVQEVGSILDNGEDGTEGHT</sequence>
<dbReference type="InterPro" id="IPR001810">
    <property type="entry name" value="F-box_dom"/>
</dbReference>
<organism evidence="3 4">
    <name type="scientific">Capsicum annuum</name>
    <name type="common">Capsicum pepper</name>
    <dbReference type="NCBI Taxonomy" id="4072"/>
    <lineage>
        <taxon>Eukaryota</taxon>
        <taxon>Viridiplantae</taxon>
        <taxon>Streptophyta</taxon>
        <taxon>Embryophyta</taxon>
        <taxon>Tracheophyta</taxon>
        <taxon>Spermatophyta</taxon>
        <taxon>Magnoliopsida</taxon>
        <taxon>eudicotyledons</taxon>
        <taxon>Gunneridae</taxon>
        <taxon>Pentapetalae</taxon>
        <taxon>asterids</taxon>
        <taxon>lamiids</taxon>
        <taxon>Solanales</taxon>
        <taxon>Solanaceae</taxon>
        <taxon>Solanoideae</taxon>
        <taxon>Capsiceae</taxon>
        <taxon>Capsicum</taxon>
    </lineage>
</organism>
<dbReference type="AlphaFoldDB" id="A0A1U8HH52"/>
<proteinExistence type="predicted"/>
<gene>
    <name evidence="3" type="ORF">T459_19789</name>
</gene>
<dbReference type="KEGG" id="cann:107878121"/>
<dbReference type="PROSITE" id="PS50181">
    <property type="entry name" value="FBOX"/>
    <property type="match status" value="1"/>
</dbReference>
<dbReference type="InterPro" id="IPR050796">
    <property type="entry name" value="SCF_F-box_component"/>
</dbReference>